<protein>
    <submittedName>
        <fullName evidence="6">Amino acid ABC transporter substrate-binding protein</fullName>
    </submittedName>
</protein>
<evidence type="ECO:0000313" key="7">
    <source>
        <dbReference type="Proteomes" id="UP001165679"/>
    </source>
</evidence>
<accession>A0AA41YJL3</accession>
<evidence type="ECO:0000313" key="6">
    <source>
        <dbReference type="EMBL" id="MCW3474384.1"/>
    </source>
</evidence>
<evidence type="ECO:0000256" key="2">
    <source>
        <dbReference type="ARBA" id="ARBA00022448"/>
    </source>
</evidence>
<dbReference type="Proteomes" id="UP001165679">
    <property type="component" value="Unassembled WGS sequence"/>
</dbReference>
<evidence type="ECO:0000256" key="3">
    <source>
        <dbReference type="ARBA" id="ARBA00022729"/>
    </source>
</evidence>
<dbReference type="InterPro" id="IPR051455">
    <property type="entry name" value="Bact_solute-bind_prot3"/>
</dbReference>
<dbReference type="PANTHER" id="PTHR30085">
    <property type="entry name" value="AMINO ACID ABC TRANSPORTER PERMEASE"/>
    <property type="match status" value="1"/>
</dbReference>
<organism evidence="6 7">
    <name type="scientific">Limobrevibacterium gyesilva</name>
    <dbReference type="NCBI Taxonomy" id="2991712"/>
    <lineage>
        <taxon>Bacteria</taxon>
        <taxon>Pseudomonadati</taxon>
        <taxon>Pseudomonadota</taxon>
        <taxon>Alphaproteobacteria</taxon>
        <taxon>Acetobacterales</taxon>
        <taxon>Acetobacteraceae</taxon>
        <taxon>Limobrevibacterium</taxon>
    </lineage>
</organism>
<reference evidence="6" key="2">
    <citation type="submission" date="2022-10" db="EMBL/GenBank/DDBJ databases">
        <authorList>
            <person name="Trinh H.N."/>
        </authorList>
    </citation>
    <scope>NUCLEOTIDE SEQUENCE</scope>
    <source>
        <strain evidence="6">RN2-1</strain>
    </source>
</reference>
<dbReference type="CDD" id="cd13688">
    <property type="entry name" value="PBP2_GltI_DEBP"/>
    <property type="match status" value="1"/>
</dbReference>
<evidence type="ECO:0000256" key="1">
    <source>
        <dbReference type="ARBA" id="ARBA00010333"/>
    </source>
</evidence>
<name>A0AA41YJL3_9PROT</name>
<gene>
    <name evidence="6" type="ORF">OL599_07295</name>
</gene>
<dbReference type="GO" id="GO:0005576">
    <property type="term" value="C:extracellular region"/>
    <property type="evidence" value="ECO:0007669"/>
    <property type="project" value="TreeGrafter"/>
</dbReference>
<feature type="chain" id="PRO_5041290460" evidence="4">
    <location>
        <begin position="21"/>
        <end position="294"/>
    </location>
</feature>
<feature type="domain" description="Solute-binding protein family 3/N-terminal" evidence="5">
    <location>
        <begin position="36"/>
        <end position="268"/>
    </location>
</feature>
<dbReference type="SMART" id="SM00062">
    <property type="entry name" value="PBPb"/>
    <property type="match status" value="1"/>
</dbReference>
<dbReference type="InterPro" id="IPR001638">
    <property type="entry name" value="Solute-binding_3/MltF_N"/>
</dbReference>
<reference evidence="6" key="1">
    <citation type="submission" date="2022-09" db="EMBL/GenBank/DDBJ databases">
        <title>Rhodovastum sp. nov. RN2-1 isolated from soil in Seongnam, South Korea.</title>
        <authorList>
            <person name="Le N.T."/>
        </authorList>
    </citation>
    <scope>NUCLEOTIDE SEQUENCE</scope>
    <source>
        <strain evidence="6">RN2-1</strain>
    </source>
</reference>
<dbReference type="GO" id="GO:0006865">
    <property type="term" value="P:amino acid transport"/>
    <property type="evidence" value="ECO:0007669"/>
    <property type="project" value="TreeGrafter"/>
</dbReference>
<keyword evidence="3 4" id="KW-0732">Signal</keyword>
<sequence length="294" mass="31703">MRAGLVLAACLLLAALPAWAQDELTGTLKKLRDSGTITLGYRESSLPFSYVTAGGTPIGYALDLCREVADDAAAELGVPELRIALKPVTPEDRIQKLVSGDIDLECGSTTNNVERQQQVAFSPITFVAGTKLLVPRASPVQSYRDLAGKTVVVTVGTTNEAAVKKLSDRQHLGIRFVTTPDHAQSYALLASGGADAFATDDVLLYGFVATAKNGAAFHVVGDYLSYEPYGLMYRRDDPAFATVVQASFARMADAGILRDDYNRWFTKRLPTGETLNLPMSPQLAEIFRLLGQPD</sequence>
<dbReference type="SUPFAM" id="SSF53850">
    <property type="entry name" value="Periplasmic binding protein-like II"/>
    <property type="match status" value="1"/>
</dbReference>
<dbReference type="Gene3D" id="3.40.190.10">
    <property type="entry name" value="Periplasmic binding protein-like II"/>
    <property type="match status" value="2"/>
</dbReference>
<evidence type="ECO:0000259" key="5">
    <source>
        <dbReference type="SMART" id="SM00062"/>
    </source>
</evidence>
<dbReference type="RefSeq" id="WP_264713012.1">
    <property type="nucleotide sequence ID" value="NZ_JAPDNT010000003.1"/>
</dbReference>
<comment type="similarity">
    <text evidence="1">Belongs to the bacterial solute-binding protein 3 family.</text>
</comment>
<keyword evidence="2" id="KW-0813">Transport</keyword>
<evidence type="ECO:0000256" key="4">
    <source>
        <dbReference type="SAM" id="SignalP"/>
    </source>
</evidence>
<dbReference type="PANTHER" id="PTHR30085:SF2">
    <property type="entry name" value="GLUTAMATE_ASPARTATE IMPORT SOLUTE-BINDING PROTEIN"/>
    <property type="match status" value="1"/>
</dbReference>
<dbReference type="Pfam" id="PF00497">
    <property type="entry name" value="SBP_bac_3"/>
    <property type="match status" value="1"/>
</dbReference>
<proteinExistence type="inferred from homology"/>
<dbReference type="EMBL" id="JAPDNT010000003">
    <property type="protein sequence ID" value="MCW3474384.1"/>
    <property type="molecule type" value="Genomic_DNA"/>
</dbReference>
<comment type="caution">
    <text evidence="6">The sequence shown here is derived from an EMBL/GenBank/DDBJ whole genome shotgun (WGS) entry which is preliminary data.</text>
</comment>
<dbReference type="GO" id="GO:0030288">
    <property type="term" value="C:outer membrane-bounded periplasmic space"/>
    <property type="evidence" value="ECO:0007669"/>
    <property type="project" value="TreeGrafter"/>
</dbReference>
<dbReference type="AlphaFoldDB" id="A0AA41YJL3"/>
<keyword evidence="7" id="KW-1185">Reference proteome</keyword>
<feature type="signal peptide" evidence="4">
    <location>
        <begin position="1"/>
        <end position="20"/>
    </location>
</feature>